<feature type="signal peptide" evidence="1">
    <location>
        <begin position="1"/>
        <end position="20"/>
    </location>
</feature>
<keyword evidence="1" id="KW-0732">Signal</keyword>
<proteinExistence type="predicted"/>
<accession>A0A0E9X874</accession>
<sequence length="38" mass="4379">MNIPAYIIVFWCANHRLCECVCVCVRACVHTYREGTGF</sequence>
<evidence type="ECO:0000256" key="1">
    <source>
        <dbReference type="SAM" id="SignalP"/>
    </source>
</evidence>
<dbReference type="AlphaFoldDB" id="A0A0E9X874"/>
<dbReference type="EMBL" id="GBXM01009788">
    <property type="protein sequence ID" value="JAH98789.1"/>
    <property type="molecule type" value="Transcribed_RNA"/>
</dbReference>
<evidence type="ECO:0000313" key="2">
    <source>
        <dbReference type="EMBL" id="JAH98789.1"/>
    </source>
</evidence>
<protein>
    <submittedName>
        <fullName evidence="2">Uncharacterized protein</fullName>
    </submittedName>
</protein>
<reference evidence="2" key="1">
    <citation type="submission" date="2014-11" db="EMBL/GenBank/DDBJ databases">
        <authorList>
            <person name="Amaro Gonzalez C."/>
        </authorList>
    </citation>
    <scope>NUCLEOTIDE SEQUENCE</scope>
</reference>
<reference evidence="2" key="2">
    <citation type="journal article" date="2015" name="Fish Shellfish Immunol.">
        <title>Early steps in the European eel (Anguilla anguilla)-Vibrio vulnificus interaction in the gills: Role of the RtxA13 toxin.</title>
        <authorList>
            <person name="Callol A."/>
            <person name="Pajuelo D."/>
            <person name="Ebbesson L."/>
            <person name="Teles M."/>
            <person name="MacKenzie S."/>
            <person name="Amaro C."/>
        </authorList>
    </citation>
    <scope>NUCLEOTIDE SEQUENCE</scope>
</reference>
<organism evidence="2">
    <name type="scientific">Anguilla anguilla</name>
    <name type="common">European freshwater eel</name>
    <name type="synonym">Muraena anguilla</name>
    <dbReference type="NCBI Taxonomy" id="7936"/>
    <lineage>
        <taxon>Eukaryota</taxon>
        <taxon>Metazoa</taxon>
        <taxon>Chordata</taxon>
        <taxon>Craniata</taxon>
        <taxon>Vertebrata</taxon>
        <taxon>Euteleostomi</taxon>
        <taxon>Actinopterygii</taxon>
        <taxon>Neopterygii</taxon>
        <taxon>Teleostei</taxon>
        <taxon>Anguilliformes</taxon>
        <taxon>Anguillidae</taxon>
        <taxon>Anguilla</taxon>
    </lineage>
</organism>
<name>A0A0E9X874_ANGAN</name>
<feature type="chain" id="PRO_5002434895" evidence="1">
    <location>
        <begin position="21"/>
        <end position="38"/>
    </location>
</feature>